<keyword evidence="1 4" id="KW-0662">Pyridine nucleotide biosynthesis</keyword>
<evidence type="ECO:0000256" key="2">
    <source>
        <dbReference type="ARBA" id="ARBA00022801"/>
    </source>
</evidence>
<evidence type="ECO:0000256" key="3">
    <source>
        <dbReference type="ARBA" id="ARBA00022898"/>
    </source>
</evidence>
<comment type="function">
    <text evidence="4 5">Catalyzes the cleavage of L-kynurenine (L-Kyn) and L-3-hydroxykynurenine (L-3OHKyn) into anthranilic acid (AA) and 3-hydroxyanthranilic acid (3-OHAA), respectively.</text>
</comment>
<feature type="binding site" evidence="4">
    <location>
        <position position="140"/>
    </location>
    <ligand>
        <name>pyridoxal 5'-phosphate</name>
        <dbReference type="ChEBI" id="CHEBI:597326"/>
    </ligand>
</feature>
<dbReference type="NCBIfam" id="TIGR01814">
    <property type="entry name" value="kynureninase"/>
    <property type="match status" value="1"/>
</dbReference>
<organism evidence="6 7">
    <name type="scientific">Basidiobolus meristosporus CBS 931.73</name>
    <dbReference type="NCBI Taxonomy" id="1314790"/>
    <lineage>
        <taxon>Eukaryota</taxon>
        <taxon>Fungi</taxon>
        <taxon>Fungi incertae sedis</taxon>
        <taxon>Zoopagomycota</taxon>
        <taxon>Entomophthoromycotina</taxon>
        <taxon>Basidiobolomycetes</taxon>
        <taxon>Basidiobolales</taxon>
        <taxon>Basidiobolaceae</taxon>
        <taxon>Basidiobolus</taxon>
    </lineage>
</organism>
<reference evidence="6 7" key="1">
    <citation type="submission" date="2016-07" db="EMBL/GenBank/DDBJ databases">
        <title>Pervasive Adenine N6-methylation of Active Genes in Fungi.</title>
        <authorList>
            <consortium name="DOE Joint Genome Institute"/>
            <person name="Mondo S.J."/>
            <person name="Dannebaum R.O."/>
            <person name="Kuo R.C."/>
            <person name="Labutti K."/>
            <person name="Haridas S."/>
            <person name="Kuo A."/>
            <person name="Salamov A."/>
            <person name="Ahrendt S.R."/>
            <person name="Lipzen A."/>
            <person name="Sullivan W."/>
            <person name="Andreopoulos W.B."/>
            <person name="Clum A."/>
            <person name="Lindquist E."/>
            <person name="Daum C."/>
            <person name="Ramamoorthy G.K."/>
            <person name="Gryganskyi A."/>
            <person name="Culley D."/>
            <person name="Magnuson J.K."/>
            <person name="James T.Y."/>
            <person name="O'Malley M.A."/>
            <person name="Stajich J.E."/>
            <person name="Spatafora J.W."/>
            <person name="Visel A."/>
            <person name="Grigoriev I.V."/>
        </authorList>
    </citation>
    <scope>NUCLEOTIDE SEQUENCE [LARGE SCALE GENOMIC DNA]</scope>
    <source>
        <strain evidence="6 7">CBS 931.73</strain>
    </source>
</reference>
<comment type="catalytic activity">
    <reaction evidence="4 5">
        <text>L-kynurenine + H2O = anthranilate + L-alanine + H(+)</text>
        <dbReference type="Rhea" id="RHEA:16813"/>
        <dbReference type="ChEBI" id="CHEBI:15377"/>
        <dbReference type="ChEBI" id="CHEBI:15378"/>
        <dbReference type="ChEBI" id="CHEBI:16567"/>
        <dbReference type="ChEBI" id="CHEBI:57959"/>
        <dbReference type="ChEBI" id="CHEBI:57972"/>
        <dbReference type="EC" id="3.7.1.3"/>
    </reaction>
</comment>
<evidence type="ECO:0000256" key="4">
    <source>
        <dbReference type="HAMAP-Rule" id="MF_03017"/>
    </source>
</evidence>
<accession>A0A1Y1Z677</accession>
<dbReference type="UniPathway" id="UPA00253">
    <property type="reaction ID" value="UER00329"/>
</dbReference>
<dbReference type="FunFam" id="3.40.640.10:FF:000031">
    <property type="entry name" value="Kynureninase"/>
    <property type="match status" value="1"/>
</dbReference>
<evidence type="ECO:0000256" key="1">
    <source>
        <dbReference type="ARBA" id="ARBA00022642"/>
    </source>
</evidence>
<comment type="pathway">
    <text evidence="4 5">Cofactor biosynthesis; NAD(+) biosynthesis; quinolinate from L-kynurenine: step 2/3.</text>
</comment>
<feature type="binding site" evidence="4">
    <location>
        <position position="252"/>
    </location>
    <ligand>
        <name>pyridoxal 5'-phosphate</name>
        <dbReference type="ChEBI" id="CHEBI:597326"/>
    </ligand>
</feature>
<dbReference type="Gene3D" id="3.40.640.10">
    <property type="entry name" value="Type I PLP-dependent aspartate aminotransferase-like (Major domain)"/>
    <property type="match status" value="1"/>
</dbReference>
<dbReference type="InParanoid" id="A0A1Y1Z677"/>
<dbReference type="PIRSF" id="PIRSF038800">
    <property type="entry name" value="KYNU"/>
    <property type="match status" value="1"/>
</dbReference>
<dbReference type="InterPro" id="IPR010111">
    <property type="entry name" value="Kynureninase"/>
</dbReference>
<comment type="catalytic activity">
    <reaction evidence="5">
        <text>3-hydroxy-L-kynurenine + H2O = 3-hydroxyanthranilate + L-alanine + H(+)</text>
        <dbReference type="Rhea" id="RHEA:25143"/>
        <dbReference type="ChEBI" id="CHEBI:15377"/>
        <dbReference type="ChEBI" id="CHEBI:15378"/>
        <dbReference type="ChEBI" id="CHEBI:36559"/>
        <dbReference type="ChEBI" id="CHEBI:57972"/>
        <dbReference type="ChEBI" id="CHEBI:58125"/>
        <dbReference type="EC" id="3.7.1.3"/>
    </reaction>
</comment>
<dbReference type="Gene3D" id="3.90.1150.10">
    <property type="entry name" value="Aspartate Aminotransferase, domain 1"/>
    <property type="match status" value="1"/>
</dbReference>
<dbReference type="GO" id="GO:0005737">
    <property type="term" value="C:cytoplasm"/>
    <property type="evidence" value="ECO:0007669"/>
    <property type="project" value="UniProtKB-SubCell"/>
</dbReference>
<dbReference type="AlphaFoldDB" id="A0A1Y1Z677"/>
<dbReference type="HAMAP" id="MF_01970">
    <property type="entry name" value="Kynureninase"/>
    <property type="match status" value="1"/>
</dbReference>
<dbReference type="GO" id="GO:0097053">
    <property type="term" value="P:L-kynurenine catabolic process"/>
    <property type="evidence" value="ECO:0007669"/>
    <property type="project" value="UniProtKB-UniRule"/>
</dbReference>
<dbReference type="PANTHER" id="PTHR14084:SF0">
    <property type="entry name" value="KYNURENINASE"/>
    <property type="match status" value="1"/>
</dbReference>
<keyword evidence="2 4" id="KW-0378">Hydrolase</keyword>
<evidence type="ECO:0000313" key="6">
    <source>
        <dbReference type="EMBL" id="ORY05740.1"/>
    </source>
</evidence>
<feature type="binding site" evidence="4">
    <location>
        <position position="223"/>
    </location>
    <ligand>
        <name>pyridoxal 5'-phosphate</name>
        <dbReference type="ChEBI" id="CHEBI:597326"/>
    </ligand>
</feature>
<dbReference type="InterPro" id="IPR015421">
    <property type="entry name" value="PyrdxlP-dep_Trfase_major"/>
</dbReference>
<feature type="binding site" evidence="4">
    <location>
        <begin position="167"/>
        <end position="170"/>
    </location>
    <ligand>
        <name>pyridoxal 5'-phosphate</name>
        <dbReference type="ChEBI" id="CHEBI:597326"/>
    </ligand>
</feature>
<comment type="pathway">
    <text evidence="4 5">Amino-acid degradation; L-kynurenine degradation; L-alanine and anthranilate from L-kynurenine: step 1/1.</text>
</comment>
<keyword evidence="7" id="KW-1185">Reference proteome</keyword>
<gene>
    <name evidence="4" type="primary">BNA5</name>
    <name evidence="6" type="ORF">K493DRAFT_310835</name>
</gene>
<dbReference type="GO" id="GO:0030170">
    <property type="term" value="F:pyridoxal phosphate binding"/>
    <property type="evidence" value="ECO:0007669"/>
    <property type="project" value="UniProtKB-UniRule"/>
</dbReference>
<comment type="subcellular location">
    <subcellularLocation>
        <location evidence="4 5">Cytoplasm</location>
    </subcellularLocation>
</comment>
<dbReference type="PANTHER" id="PTHR14084">
    <property type="entry name" value="KYNURENINASE"/>
    <property type="match status" value="1"/>
</dbReference>
<name>A0A1Y1Z677_9FUNG</name>
<dbReference type="Pfam" id="PF22580">
    <property type="entry name" value="KYNU_C"/>
    <property type="match status" value="1"/>
</dbReference>
<dbReference type="InterPro" id="IPR015422">
    <property type="entry name" value="PyrdxlP-dep_Trfase_small"/>
</dbReference>
<dbReference type="GO" id="GO:0030429">
    <property type="term" value="F:kynureninase activity"/>
    <property type="evidence" value="ECO:0007669"/>
    <property type="project" value="UniProtKB-UniRule"/>
</dbReference>
<evidence type="ECO:0000256" key="5">
    <source>
        <dbReference type="PIRNR" id="PIRNR038800"/>
    </source>
</evidence>
<feature type="binding site" evidence="4">
    <location>
        <position position="255"/>
    </location>
    <ligand>
        <name>pyridoxal 5'-phosphate</name>
        <dbReference type="ChEBI" id="CHEBI:597326"/>
    </ligand>
</feature>
<comment type="similarity">
    <text evidence="4 5">Belongs to the kynureninase family.</text>
</comment>
<keyword evidence="4 5" id="KW-0963">Cytoplasm</keyword>
<dbReference type="EC" id="3.7.1.3" evidence="4 5"/>
<comment type="cofactor">
    <cofactor evidence="4 5">
        <name>pyridoxal 5'-phosphate</name>
        <dbReference type="ChEBI" id="CHEBI:597326"/>
    </cofactor>
</comment>
<dbReference type="FunCoup" id="A0A1Y1Z677">
    <property type="interactions" value="6"/>
</dbReference>
<dbReference type="EMBL" id="MCFE01000022">
    <property type="protein sequence ID" value="ORY05740.1"/>
    <property type="molecule type" value="Genomic_DNA"/>
</dbReference>
<keyword evidence="3 4" id="KW-0663">Pyridoxal phosphate</keyword>
<dbReference type="GO" id="GO:0034354">
    <property type="term" value="P:'de novo' NAD+ biosynthetic process from L-tryptophan"/>
    <property type="evidence" value="ECO:0007669"/>
    <property type="project" value="UniProtKB-UniRule"/>
</dbReference>
<feature type="binding site" evidence="4">
    <location>
        <position position="139"/>
    </location>
    <ligand>
        <name>pyridoxal 5'-phosphate</name>
        <dbReference type="ChEBI" id="CHEBI:597326"/>
    </ligand>
</feature>
<dbReference type="GO" id="GO:0019805">
    <property type="term" value="P:quinolinate biosynthetic process"/>
    <property type="evidence" value="ECO:0007669"/>
    <property type="project" value="UniProtKB-UniRule"/>
</dbReference>
<dbReference type="OrthoDB" id="5978656at2759"/>
<comment type="subunit">
    <text evidence="4 5">Homodimer.</text>
</comment>
<dbReference type="GO" id="GO:0043420">
    <property type="term" value="P:anthranilate metabolic process"/>
    <property type="evidence" value="ECO:0007669"/>
    <property type="project" value="UniProtKB-UniRule"/>
</dbReference>
<feature type="binding site" evidence="4">
    <location>
        <position position="308"/>
    </location>
    <ligand>
        <name>pyridoxal 5'-phosphate</name>
        <dbReference type="ChEBI" id="CHEBI:597326"/>
    </ligand>
</feature>
<dbReference type="UniPathway" id="UPA00334">
    <property type="reaction ID" value="UER00455"/>
</dbReference>
<dbReference type="InterPro" id="IPR015424">
    <property type="entry name" value="PyrdxlP-dep_Trfase"/>
</dbReference>
<proteinExistence type="inferred from homology"/>
<protein>
    <recommendedName>
        <fullName evidence="4 5">Kynureninase</fullName>
        <ecNumber evidence="4 5">3.7.1.3</ecNumber>
    </recommendedName>
    <alternativeName>
        <fullName evidence="4">Biosynthesis of nicotinic acid protein 5</fullName>
    </alternativeName>
    <alternativeName>
        <fullName evidence="4">L-kynurenine hydrolase</fullName>
    </alternativeName>
</protein>
<sequence length="456" mass="51495">MASNVEISLENLAREANLDPLSPEFARYLDKQDKLAYLREEFFIPSVQDVLPENEDKPRGPYKAEEDCIYLCGNSLGLLPKKAKQYVEEELDVWAHSGVHAHHHHKHGRPWVTIDEEVCKLSASIVGGKPIEVASMATLTSNLHFLLTAFYKPTEKRHKILMEYKAFPSDHYAVESQIKYHGFDPVKSLVTVAPREGEYTIRTEDILKAIEAEGDSVAVVLFSGIQYYTGQFFEIEKITEAAHKKGCIAGFDLAHAVGNVPLQLHDWDVDFACWCTYKYLNSGPGGIGGLFVHERFAHDFDRPRFSGWWGHNKTTRFQMNSVSDPLPGAAGFQMSNPSVLTTVSLLGGLELFEKASMKELRQKSLLLTGYLEFLLDQLFDKSTFSIMTPRDPSQRGCQLSFLFGEDVKELYHQLSSSGVVCDIREPNSIRIAPVPLYNSFSDVYKFISLLRSIKQQ</sequence>
<dbReference type="GO" id="GO:0019441">
    <property type="term" value="P:L-tryptophan catabolic process to kynurenine"/>
    <property type="evidence" value="ECO:0007669"/>
    <property type="project" value="TreeGrafter"/>
</dbReference>
<dbReference type="Proteomes" id="UP000193498">
    <property type="component" value="Unassembled WGS sequence"/>
</dbReference>
<dbReference type="STRING" id="1314790.A0A1Y1Z677"/>
<evidence type="ECO:0000313" key="7">
    <source>
        <dbReference type="Proteomes" id="UP000193498"/>
    </source>
</evidence>
<comment type="caution">
    <text evidence="6">The sequence shown here is derived from an EMBL/GenBank/DDBJ whole genome shotgun (WGS) entry which is preliminary data.</text>
</comment>
<feature type="binding site" evidence="4">
    <location>
        <position position="336"/>
    </location>
    <ligand>
        <name>pyridoxal 5'-phosphate</name>
        <dbReference type="ChEBI" id="CHEBI:597326"/>
    </ligand>
</feature>
<feature type="modified residue" description="N6-(pyridoxal phosphate)lysine" evidence="4">
    <location>
        <position position="278"/>
    </location>
</feature>
<dbReference type="SUPFAM" id="SSF53383">
    <property type="entry name" value="PLP-dependent transferases"/>
    <property type="match status" value="1"/>
</dbReference>
<feature type="binding site" evidence="4">
    <location>
        <position position="277"/>
    </location>
    <ligand>
        <name>pyridoxal 5'-phosphate</name>
        <dbReference type="ChEBI" id="CHEBI:597326"/>
    </ligand>
</feature>